<evidence type="ECO:0000313" key="2">
    <source>
        <dbReference type="Proteomes" id="UP001152888"/>
    </source>
</evidence>
<protein>
    <submittedName>
        <fullName evidence="1">Uncharacterized protein</fullName>
    </submittedName>
</protein>
<evidence type="ECO:0000313" key="1">
    <source>
        <dbReference type="EMBL" id="CAH1989330.1"/>
    </source>
</evidence>
<dbReference type="EMBL" id="CAKOFQ010007061">
    <property type="protein sequence ID" value="CAH1989330.1"/>
    <property type="molecule type" value="Genomic_DNA"/>
</dbReference>
<comment type="caution">
    <text evidence="1">The sequence shown here is derived from an EMBL/GenBank/DDBJ whole genome shotgun (WGS) entry which is preliminary data.</text>
</comment>
<accession>A0A9P0PPZ2</accession>
<name>A0A9P0PPZ2_ACAOB</name>
<organism evidence="1 2">
    <name type="scientific">Acanthoscelides obtectus</name>
    <name type="common">Bean weevil</name>
    <name type="synonym">Bruchus obtectus</name>
    <dbReference type="NCBI Taxonomy" id="200917"/>
    <lineage>
        <taxon>Eukaryota</taxon>
        <taxon>Metazoa</taxon>
        <taxon>Ecdysozoa</taxon>
        <taxon>Arthropoda</taxon>
        <taxon>Hexapoda</taxon>
        <taxon>Insecta</taxon>
        <taxon>Pterygota</taxon>
        <taxon>Neoptera</taxon>
        <taxon>Endopterygota</taxon>
        <taxon>Coleoptera</taxon>
        <taxon>Polyphaga</taxon>
        <taxon>Cucujiformia</taxon>
        <taxon>Chrysomeloidea</taxon>
        <taxon>Chrysomelidae</taxon>
        <taxon>Bruchinae</taxon>
        <taxon>Bruchini</taxon>
        <taxon>Acanthoscelides</taxon>
    </lineage>
</organism>
<sequence length="52" mass="5864">MAAAAGLAVVHPLNPILKHILDSLWVYFINSSTDIFLKNINFLRIVSIDWLV</sequence>
<gene>
    <name evidence="1" type="ORF">ACAOBT_LOCUS18969</name>
</gene>
<dbReference type="AlphaFoldDB" id="A0A9P0PPZ2"/>
<proteinExistence type="predicted"/>
<keyword evidence="2" id="KW-1185">Reference proteome</keyword>
<dbReference type="Proteomes" id="UP001152888">
    <property type="component" value="Unassembled WGS sequence"/>
</dbReference>
<reference evidence="1" key="1">
    <citation type="submission" date="2022-03" db="EMBL/GenBank/DDBJ databases">
        <authorList>
            <person name="Sayadi A."/>
        </authorList>
    </citation>
    <scope>NUCLEOTIDE SEQUENCE</scope>
</reference>